<feature type="chain" id="PRO_5015487486" description="Secreted protein" evidence="1">
    <location>
        <begin position="19"/>
        <end position="221"/>
    </location>
</feature>
<dbReference type="AlphaFoldDB" id="A0A2T7DYZ8"/>
<sequence>MCLLVCVYLHCSVSLGDGRQALSPSRIPVYSVFFTLLYCFLLSGAHTITCVAPTRCGEGSILGPVEVGLSSVPSPAARPPHAHWSRRRGRKVVLVSGAGPISRSPRYIRSLLRRLAVVFASDSGGLTLGRTEGALGFSRSGSSSTLGFGRLFPGVTSSRPSWISASAVTSAASPWLPSHRFHLTLRNINSSRQSMSVEEHEEKEKGCCRKAHWLQLLIMQQ</sequence>
<evidence type="ECO:0000313" key="3">
    <source>
        <dbReference type="Proteomes" id="UP000244336"/>
    </source>
</evidence>
<evidence type="ECO:0000313" key="2">
    <source>
        <dbReference type="EMBL" id="PUZ60800.1"/>
    </source>
</evidence>
<dbReference type="EMBL" id="CM009752">
    <property type="protein sequence ID" value="PUZ60800.1"/>
    <property type="molecule type" value="Genomic_DNA"/>
</dbReference>
<proteinExistence type="predicted"/>
<dbReference type="Proteomes" id="UP000244336">
    <property type="component" value="Chromosome 4"/>
</dbReference>
<evidence type="ECO:0000256" key="1">
    <source>
        <dbReference type="SAM" id="SignalP"/>
    </source>
</evidence>
<name>A0A2T7DYZ8_9POAL</name>
<keyword evidence="1" id="KW-0732">Signal</keyword>
<keyword evidence="3" id="KW-1185">Reference proteome</keyword>
<feature type="signal peptide" evidence="1">
    <location>
        <begin position="1"/>
        <end position="18"/>
    </location>
</feature>
<gene>
    <name evidence="2" type="ORF">GQ55_4G192500</name>
</gene>
<organism evidence="2 3">
    <name type="scientific">Panicum hallii var. hallii</name>
    <dbReference type="NCBI Taxonomy" id="1504633"/>
    <lineage>
        <taxon>Eukaryota</taxon>
        <taxon>Viridiplantae</taxon>
        <taxon>Streptophyta</taxon>
        <taxon>Embryophyta</taxon>
        <taxon>Tracheophyta</taxon>
        <taxon>Spermatophyta</taxon>
        <taxon>Magnoliopsida</taxon>
        <taxon>Liliopsida</taxon>
        <taxon>Poales</taxon>
        <taxon>Poaceae</taxon>
        <taxon>PACMAD clade</taxon>
        <taxon>Panicoideae</taxon>
        <taxon>Panicodae</taxon>
        <taxon>Paniceae</taxon>
        <taxon>Panicinae</taxon>
        <taxon>Panicum</taxon>
        <taxon>Panicum sect. Panicum</taxon>
    </lineage>
</organism>
<dbReference type="Gramene" id="PUZ60800">
    <property type="protein sequence ID" value="PUZ60800"/>
    <property type="gene ID" value="GQ55_4G192500"/>
</dbReference>
<protein>
    <recommendedName>
        <fullName evidence="4">Secreted protein</fullName>
    </recommendedName>
</protein>
<reference evidence="2 3" key="1">
    <citation type="submission" date="2018-04" db="EMBL/GenBank/DDBJ databases">
        <title>WGS assembly of Panicum hallii var. hallii HAL2.</title>
        <authorList>
            <person name="Lovell J."/>
            <person name="Jenkins J."/>
            <person name="Lowry D."/>
            <person name="Mamidi S."/>
            <person name="Sreedasyam A."/>
            <person name="Weng X."/>
            <person name="Barry K."/>
            <person name="Bonette J."/>
            <person name="Campitelli B."/>
            <person name="Daum C."/>
            <person name="Gordon S."/>
            <person name="Gould B."/>
            <person name="Lipzen A."/>
            <person name="MacQueen A."/>
            <person name="Palacio-Mejia J."/>
            <person name="Plott C."/>
            <person name="Shakirov E."/>
            <person name="Shu S."/>
            <person name="Yoshinaga Y."/>
            <person name="Zane M."/>
            <person name="Rokhsar D."/>
            <person name="Grimwood J."/>
            <person name="Schmutz J."/>
            <person name="Juenger T."/>
        </authorList>
    </citation>
    <scope>NUCLEOTIDE SEQUENCE [LARGE SCALE GENOMIC DNA]</scope>
    <source>
        <strain evidence="3">cv. HAL2</strain>
    </source>
</reference>
<accession>A0A2T7DYZ8</accession>
<evidence type="ECO:0008006" key="4">
    <source>
        <dbReference type="Google" id="ProtNLM"/>
    </source>
</evidence>